<comment type="caution">
    <text evidence="1">The sequence shown here is derived from an EMBL/GenBank/DDBJ whole genome shotgun (WGS) entry which is preliminary data.</text>
</comment>
<protein>
    <recommendedName>
        <fullName evidence="2">Retrovirus-related Pol polyprotein from transposon TNT 1-94</fullName>
    </recommendedName>
</protein>
<name>A0A6L2JCC1_TANCI</name>
<organism evidence="1">
    <name type="scientific">Tanacetum cinerariifolium</name>
    <name type="common">Dalmatian daisy</name>
    <name type="synonym">Chrysanthemum cinerariifolium</name>
    <dbReference type="NCBI Taxonomy" id="118510"/>
    <lineage>
        <taxon>Eukaryota</taxon>
        <taxon>Viridiplantae</taxon>
        <taxon>Streptophyta</taxon>
        <taxon>Embryophyta</taxon>
        <taxon>Tracheophyta</taxon>
        <taxon>Spermatophyta</taxon>
        <taxon>Magnoliopsida</taxon>
        <taxon>eudicotyledons</taxon>
        <taxon>Gunneridae</taxon>
        <taxon>Pentapetalae</taxon>
        <taxon>asterids</taxon>
        <taxon>campanulids</taxon>
        <taxon>Asterales</taxon>
        <taxon>Asteraceae</taxon>
        <taxon>Asteroideae</taxon>
        <taxon>Anthemideae</taxon>
        <taxon>Anthemidinae</taxon>
        <taxon>Tanacetum</taxon>
    </lineage>
</organism>
<accession>A0A6L2JCC1</accession>
<sequence length="154" mass="17655">MAKQCIARKRVKDYEWLKEKMQLAQAQEARVVLNDDQQDFLAESLEETDDNCDNKAIANAIFMENLSPVGSLNDDTVEPQLGYIKNLVSNNDSYDELTDNSNVISYTDYMLTIGNDKDNYVPPPIQKNDMMLSVIEQMKSQVEKYNMVNQESKV</sequence>
<proteinExistence type="predicted"/>
<reference evidence="1" key="1">
    <citation type="journal article" date="2019" name="Sci. Rep.">
        <title>Draft genome of Tanacetum cinerariifolium, the natural source of mosquito coil.</title>
        <authorList>
            <person name="Yamashiro T."/>
            <person name="Shiraishi A."/>
            <person name="Satake H."/>
            <person name="Nakayama K."/>
        </authorList>
    </citation>
    <scope>NUCLEOTIDE SEQUENCE</scope>
</reference>
<evidence type="ECO:0008006" key="2">
    <source>
        <dbReference type="Google" id="ProtNLM"/>
    </source>
</evidence>
<gene>
    <name evidence="1" type="ORF">Tci_006499</name>
</gene>
<dbReference type="AlphaFoldDB" id="A0A6L2JCC1"/>
<evidence type="ECO:0000313" key="1">
    <source>
        <dbReference type="EMBL" id="GEU34521.1"/>
    </source>
</evidence>
<dbReference type="EMBL" id="BKCJ010000585">
    <property type="protein sequence ID" value="GEU34521.1"/>
    <property type="molecule type" value="Genomic_DNA"/>
</dbReference>